<reference evidence="2" key="2">
    <citation type="submission" date="2025-09" db="UniProtKB">
        <authorList>
            <consortium name="Ensembl"/>
        </authorList>
    </citation>
    <scope>IDENTIFICATION</scope>
</reference>
<feature type="compositionally biased region" description="Polar residues" evidence="1">
    <location>
        <begin position="14"/>
        <end position="39"/>
    </location>
</feature>
<dbReference type="GeneTree" id="ENSGT00390000007170"/>
<sequence>MHPEIGTRKIAAQSRPTPKSRQPSSTHPQAAFSASRSNPRVKSSKNVYMDWPPFGDCHWRVHCNAGFGLVAERRASNSGSAQAMSDELLEAVSVGPRPWPLLLLGPPGSGRSALLFRAALASASTVSSARVLFLAPRPLERLPGGKAAGGGAIQKIHFLYPSSFQELLQLVASLHQTLPNSPSMIALDGLEEYLNSCSSACTAAQLVALLLDTSNHFTQKRSHLSVGCQLIVSMRFLGEAGEEAEHFSAIERYFPAKLWLYPDTGKDVGLDNQSLTKLIRAQLFQPGTKDQEWMVKFDAQGSMTISLLPCKNETENETVFGNRCSVSEVDTTLPSSQT</sequence>
<protein>
    <submittedName>
        <fullName evidence="2">SWIM-type zinc finger 7 associated protein 1</fullName>
    </submittedName>
</protein>
<dbReference type="GO" id="GO:0003697">
    <property type="term" value="F:single-stranded DNA binding"/>
    <property type="evidence" value="ECO:0007669"/>
    <property type="project" value="TreeGrafter"/>
</dbReference>
<proteinExistence type="predicted"/>
<evidence type="ECO:0000313" key="3">
    <source>
        <dbReference type="Proteomes" id="UP000694559"/>
    </source>
</evidence>
<organism evidence="2 3">
    <name type="scientific">Naja naja</name>
    <name type="common">Indian cobra</name>
    <dbReference type="NCBI Taxonomy" id="35670"/>
    <lineage>
        <taxon>Eukaryota</taxon>
        <taxon>Metazoa</taxon>
        <taxon>Chordata</taxon>
        <taxon>Craniata</taxon>
        <taxon>Vertebrata</taxon>
        <taxon>Euteleostomi</taxon>
        <taxon>Lepidosauria</taxon>
        <taxon>Squamata</taxon>
        <taxon>Bifurcata</taxon>
        <taxon>Unidentata</taxon>
        <taxon>Episquamata</taxon>
        <taxon>Toxicofera</taxon>
        <taxon>Serpentes</taxon>
        <taxon>Colubroidea</taxon>
        <taxon>Elapidae</taxon>
        <taxon>Elapinae</taxon>
        <taxon>Naja</taxon>
    </lineage>
</organism>
<evidence type="ECO:0000256" key="1">
    <source>
        <dbReference type="SAM" id="MobiDB-lite"/>
    </source>
</evidence>
<dbReference type="OMA" id="EMTITPW"/>
<dbReference type="AlphaFoldDB" id="A0A8C6XW37"/>
<gene>
    <name evidence="2" type="primary">SWSAP1</name>
</gene>
<name>A0A8C6XW37_NAJNA</name>
<keyword evidence="3" id="KW-1185">Reference proteome</keyword>
<accession>A0A8C6XW37</accession>
<dbReference type="InterPro" id="IPR027417">
    <property type="entry name" value="P-loop_NTPase"/>
</dbReference>
<dbReference type="OrthoDB" id="67296at2759"/>
<dbReference type="SUPFAM" id="SSF52540">
    <property type="entry name" value="P-loop containing nucleoside triphosphate hydrolases"/>
    <property type="match status" value="1"/>
</dbReference>
<feature type="region of interest" description="Disordered" evidence="1">
    <location>
        <begin position="1"/>
        <end position="39"/>
    </location>
</feature>
<reference evidence="2" key="1">
    <citation type="submission" date="2025-08" db="UniProtKB">
        <authorList>
            <consortium name="Ensembl"/>
        </authorList>
    </citation>
    <scope>IDENTIFICATION</scope>
</reference>
<dbReference type="PANTHER" id="PTHR28653">
    <property type="match status" value="1"/>
</dbReference>
<evidence type="ECO:0000313" key="2">
    <source>
        <dbReference type="Ensembl" id="ENSNNAP00000019603.1"/>
    </source>
</evidence>
<dbReference type="Ensembl" id="ENSNNAT00000020577.1">
    <property type="protein sequence ID" value="ENSNNAP00000019603.1"/>
    <property type="gene ID" value="ENSNNAG00000013068.1"/>
</dbReference>
<dbReference type="PANTHER" id="PTHR28653:SF1">
    <property type="entry name" value="ATPASE SWSAP1"/>
    <property type="match status" value="1"/>
</dbReference>
<dbReference type="GO" id="GO:0000724">
    <property type="term" value="P:double-strand break repair via homologous recombination"/>
    <property type="evidence" value="ECO:0007669"/>
    <property type="project" value="TreeGrafter"/>
</dbReference>
<dbReference type="GO" id="GO:0097196">
    <property type="term" value="C:Shu complex"/>
    <property type="evidence" value="ECO:0007669"/>
    <property type="project" value="TreeGrafter"/>
</dbReference>
<dbReference type="Proteomes" id="UP000694559">
    <property type="component" value="Unplaced"/>
</dbReference>